<dbReference type="Gene3D" id="3.30.70.100">
    <property type="match status" value="1"/>
</dbReference>
<dbReference type="AlphaFoldDB" id="A0A6H1TSL8"/>
<feature type="transmembrane region" description="Helical" evidence="7">
    <location>
        <begin position="20"/>
        <end position="41"/>
    </location>
</feature>
<dbReference type="InterPro" id="IPR010920">
    <property type="entry name" value="LSM_dom_sf"/>
</dbReference>
<evidence type="ECO:0000256" key="5">
    <source>
        <dbReference type="ARBA" id="ARBA00022989"/>
    </source>
</evidence>
<dbReference type="InterPro" id="IPR049142">
    <property type="entry name" value="MS_channel_1st"/>
</dbReference>
<feature type="transmembrane region" description="Helical" evidence="7">
    <location>
        <begin position="61"/>
        <end position="79"/>
    </location>
</feature>
<dbReference type="Pfam" id="PF00924">
    <property type="entry name" value="MS_channel_2nd"/>
    <property type="match status" value="1"/>
</dbReference>
<dbReference type="SUPFAM" id="SSF82861">
    <property type="entry name" value="Mechanosensitive channel protein MscS (YggB), transmembrane region"/>
    <property type="match status" value="1"/>
</dbReference>
<dbReference type="PANTHER" id="PTHR30566">
    <property type="entry name" value="YNAI-RELATED MECHANOSENSITIVE ION CHANNEL"/>
    <property type="match status" value="1"/>
</dbReference>
<keyword evidence="3" id="KW-1003">Cell membrane</keyword>
<dbReference type="SUPFAM" id="SSF50182">
    <property type="entry name" value="Sm-like ribonucleoproteins"/>
    <property type="match status" value="1"/>
</dbReference>
<dbReference type="GO" id="GO:0055085">
    <property type="term" value="P:transmembrane transport"/>
    <property type="evidence" value="ECO:0007669"/>
    <property type="project" value="InterPro"/>
</dbReference>
<feature type="transmembrane region" description="Helical" evidence="7">
    <location>
        <begin position="163"/>
        <end position="183"/>
    </location>
</feature>
<organism evidence="11 12">
    <name type="scientific">Oxynema aestuarii AP17</name>
    <dbReference type="NCBI Taxonomy" id="2064643"/>
    <lineage>
        <taxon>Bacteria</taxon>
        <taxon>Bacillati</taxon>
        <taxon>Cyanobacteriota</taxon>
        <taxon>Cyanophyceae</taxon>
        <taxon>Oscillatoriophycideae</taxon>
        <taxon>Oscillatoriales</taxon>
        <taxon>Oscillatoriaceae</taxon>
        <taxon>Oxynema</taxon>
        <taxon>Oxynema aestuarii</taxon>
    </lineage>
</organism>
<evidence type="ECO:0000256" key="1">
    <source>
        <dbReference type="ARBA" id="ARBA00004651"/>
    </source>
</evidence>
<dbReference type="InterPro" id="IPR011014">
    <property type="entry name" value="MscS_channel_TM-2"/>
</dbReference>
<accession>A0A6H1TSL8</accession>
<evidence type="ECO:0000256" key="6">
    <source>
        <dbReference type="ARBA" id="ARBA00023136"/>
    </source>
</evidence>
<evidence type="ECO:0000256" key="7">
    <source>
        <dbReference type="SAM" id="Phobius"/>
    </source>
</evidence>
<protein>
    <submittedName>
        <fullName evidence="11">Mechanosensitive ion channel family protein</fullName>
    </submittedName>
</protein>
<dbReference type="Pfam" id="PF21088">
    <property type="entry name" value="MS_channel_1st"/>
    <property type="match status" value="1"/>
</dbReference>
<evidence type="ECO:0000259" key="9">
    <source>
        <dbReference type="Pfam" id="PF21082"/>
    </source>
</evidence>
<dbReference type="SUPFAM" id="SSF82689">
    <property type="entry name" value="Mechanosensitive channel protein MscS (YggB), C-terminal domain"/>
    <property type="match status" value="1"/>
</dbReference>
<dbReference type="InterPro" id="IPR011066">
    <property type="entry name" value="MscS_channel_C_sf"/>
</dbReference>
<name>A0A6H1TSL8_9CYAN</name>
<dbReference type="Pfam" id="PF21082">
    <property type="entry name" value="MS_channel_3rd"/>
    <property type="match status" value="1"/>
</dbReference>
<comment type="subcellular location">
    <subcellularLocation>
        <location evidence="1">Cell membrane</location>
        <topology evidence="1">Multi-pass membrane protein</topology>
    </subcellularLocation>
</comment>
<feature type="domain" description="Mechanosensitive ion channel MscS C-terminal" evidence="9">
    <location>
        <begin position="254"/>
        <end position="339"/>
    </location>
</feature>
<dbReference type="PANTHER" id="PTHR30566:SF25">
    <property type="entry name" value="INNER MEMBRANE PROTEIN"/>
    <property type="match status" value="1"/>
</dbReference>
<dbReference type="InterPro" id="IPR006685">
    <property type="entry name" value="MscS_channel_2nd"/>
</dbReference>
<dbReference type="KEGG" id="oxy:HCG48_02490"/>
<keyword evidence="6 7" id="KW-0472">Membrane</keyword>
<reference evidence="11 12" key="1">
    <citation type="submission" date="2020-04" db="EMBL/GenBank/DDBJ databases">
        <authorList>
            <person name="Basu S."/>
            <person name="Maruthanayagam V."/>
            <person name="Chakraborty S."/>
            <person name="Pramanik A."/>
            <person name="Mukherjee J."/>
            <person name="Brink B."/>
        </authorList>
    </citation>
    <scope>NUCLEOTIDE SEQUENCE [LARGE SCALE GENOMIC DNA]</scope>
    <source>
        <strain evidence="11 12">AP17</strain>
    </source>
</reference>
<comment type="similarity">
    <text evidence="2">Belongs to the MscS (TC 1.A.23) family.</text>
</comment>
<evidence type="ECO:0000256" key="2">
    <source>
        <dbReference type="ARBA" id="ARBA00008017"/>
    </source>
</evidence>
<sequence length="355" mass="40113">MMPEILQQQIFQNTVLDYLISVATFLVSIIGIKILNSVILAQVKKWARKTRTELDDSLIQIFESNLVPLLYVGALYISVQNLEINAILVRAIDALGAIAVTFAIAQILVSASERAFNLFWLKKGHDPALVSEDIKTIRPAIRVVVWTIATIFLLDNLGFDLSAVITGLGIGGAAIALASRGVLEDLFSYFSILFDRPFEIGDFIIIGDYMGAIEHVGIKSTRIRSLSGEQLVFCNKDLTESRIRNYKRMERRRVVFNLGVTYETSTDKLTEIPGIVRGAIEQLDNTTFDRAHFFSYGDFSLNFEIVYYILSSDYTQYMDAQQKINLTIKEEFEKREIEMAYPTQTLYLNQLPTTA</sequence>
<feature type="domain" description="Mechanosensitive ion channel MscS" evidence="8">
    <location>
        <begin position="182"/>
        <end position="248"/>
    </location>
</feature>
<feature type="domain" description="Mechanosensitive ion channel transmembrane helices 2/3" evidence="10">
    <location>
        <begin position="141"/>
        <end position="179"/>
    </location>
</feature>
<evidence type="ECO:0000313" key="11">
    <source>
        <dbReference type="EMBL" id="QIZ69594.1"/>
    </source>
</evidence>
<evidence type="ECO:0000259" key="8">
    <source>
        <dbReference type="Pfam" id="PF00924"/>
    </source>
</evidence>
<evidence type="ECO:0000256" key="4">
    <source>
        <dbReference type="ARBA" id="ARBA00022692"/>
    </source>
</evidence>
<keyword evidence="5 7" id="KW-1133">Transmembrane helix</keyword>
<keyword evidence="4 7" id="KW-0812">Transmembrane</keyword>
<feature type="transmembrane region" description="Helical" evidence="7">
    <location>
        <begin position="91"/>
        <end position="109"/>
    </location>
</feature>
<dbReference type="EMBL" id="CP051167">
    <property type="protein sequence ID" value="QIZ69594.1"/>
    <property type="molecule type" value="Genomic_DNA"/>
</dbReference>
<evidence type="ECO:0000313" key="12">
    <source>
        <dbReference type="Proteomes" id="UP000500857"/>
    </source>
</evidence>
<dbReference type="Gene3D" id="2.30.30.60">
    <property type="match status" value="1"/>
</dbReference>
<dbReference type="InterPro" id="IPR023408">
    <property type="entry name" value="MscS_beta-dom_sf"/>
</dbReference>
<dbReference type="GO" id="GO:0005886">
    <property type="term" value="C:plasma membrane"/>
    <property type="evidence" value="ECO:0007669"/>
    <property type="project" value="UniProtKB-SubCell"/>
</dbReference>
<keyword evidence="12" id="KW-1185">Reference proteome</keyword>
<gene>
    <name evidence="11" type="ORF">HCG48_02490</name>
</gene>
<dbReference type="InterPro" id="IPR049278">
    <property type="entry name" value="MS_channel_C"/>
</dbReference>
<dbReference type="Gene3D" id="1.10.287.1260">
    <property type="match status" value="1"/>
</dbReference>
<dbReference type="Proteomes" id="UP000500857">
    <property type="component" value="Chromosome"/>
</dbReference>
<evidence type="ECO:0000259" key="10">
    <source>
        <dbReference type="Pfam" id="PF21088"/>
    </source>
</evidence>
<dbReference type="RefSeq" id="WP_168567751.1">
    <property type="nucleotide sequence ID" value="NZ_CP051167.1"/>
</dbReference>
<proteinExistence type="inferred from homology"/>
<evidence type="ECO:0000256" key="3">
    <source>
        <dbReference type="ARBA" id="ARBA00022475"/>
    </source>
</evidence>